<comment type="caution">
    <text evidence="2">The sequence shown here is derived from an EMBL/GenBank/DDBJ whole genome shotgun (WGS) entry which is preliminary data.</text>
</comment>
<dbReference type="Gene3D" id="1.10.290.10">
    <property type="entry name" value="Topoisomerase I, domain 4"/>
    <property type="match status" value="1"/>
</dbReference>
<gene>
    <name evidence="2" type="ORF">Zmor_004332</name>
</gene>
<dbReference type="EMBL" id="JALNTZ010000158">
    <property type="protein sequence ID" value="KAJ3636382.1"/>
    <property type="molecule type" value="Genomic_DNA"/>
</dbReference>
<dbReference type="Proteomes" id="UP001168821">
    <property type="component" value="Unassembled WGS sequence"/>
</dbReference>
<name>A0AA38HLQ5_9CUCU</name>
<keyword evidence="1" id="KW-0732">Signal</keyword>
<organism evidence="2 3">
    <name type="scientific">Zophobas morio</name>
    <dbReference type="NCBI Taxonomy" id="2755281"/>
    <lineage>
        <taxon>Eukaryota</taxon>
        <taxon>Metazoa</taxon>
        <taxon>Ecdysozoa</taxon>
        <taxon>Arthropoda</taxon>
        <taxon>Hexapoda</taxon>
        <taxon>Insecta</taxon>
        <taxon>Pterygota</taxon>
        <taxon>Neoptera</taxon>
        <taxon>Endopterygota</taxon>
        <taxon>Coleoptera</taxon>
        <taxon>Polyphaga</taxon>
        <taxon>Cucujiformia</taxon>
        <taxon>Tenebrionidae</taxon>
        <taxon>Zophobas</taxon>
    </lineage>
</organism>
<keyword evidence="3" id="KW-1185">Reference proteome</keyword>
<evidence type="ECO:0000256" key="1">
    <source>
        <dbReference type="SAM" id="SignalP"/>
    </source>
</evidence>
<reference evidence="2" key="1">
    <citation type="journal article" date="2023" name="G3 (Bethesda)">
        <title>Whole genome assemblies of Zophobas morio and Tenebrio molitor.</title>
        <authorList>
            <person name="Kaur S."/>
            <person name="Stinson S.A."/>
            <person name="diCenzo G.C."/>
        </authorList>
    </citation>
    <scope>NUCLEOTIDE SEQUENCE</scope>
    <source>
        <strain evidence="2">QUZm001</strain>
    </source>
</reference>
<evidence type="ECO:0008006" key="4">
    <source>
        <dbReference type="Google" id="ProtNLM"/>
    </source>
</evidence>
<accession>A0AA38HLQ5</accession>
<evidence type="ECO:0000313" key="2">
    <source>
        <dbReference type="EMBL" id="KAJ3636382.1"/>
    </source>
</evidence>
<proteinExistence type="predicted"/>
<dbReference type="InterPro" id="IPR013826">
    <property type="entry name" value="Topo_IA_cen_sub3"/>
</dbReference>
<protein>
    <recommendedName>
        <fullName evidence="4">Secreted protein</fullName>
    </recommendedName>
</protein>
<sequence length="85" mass="9559">MHVNNFRALFLLEHFFLVFLVPCQIGHSDYGAFAAKLVEVGAPPILPRKGRHDDQSHPPIHPTKVFFIFTSAPSVLLMVHRKKGA</sequence>
<evidence type="ECO:0000313" key="3">
    <source>
        <dbReference type="Proteomes" id="UP001168821"/>
    </source>
</evidence>
<feature type="signal peptide" evidence="1">
    <location>
        <begin position="1"/>
        <end position="28"/>
    </location>
</feature>
<feature type="chain" id="PRO_5041213920" description="Secreted protein" evidence="1">
    <location>
        <begin position="29"/>
        <end position="85"/>
    </location>
</feature>
<dbReference type="AlphaFoldDB" id="A0AA38HLQ5"/>